<feature type="repeat" description="PPR" evidence="2">
    <location>
        <begin position="908"/>
        <end position="942"/>
    </location>
</feature>
<feature type="repeat" description="PPR" evidence="2">
    <location>
        <begin position="979"/>
        <end position="1013"/>
    </location>
</feature>
<proteinExistence type="predicted"/>
<evidence type="ECO:0000256" key="1">
    <source>
        <dbReference type="ARBA" id="ARBA00022737"/>
    </source>
</evidence>
<keyword evidence="4" id="KW-1185">Reference proteome</keyword>
<dbReference type="PROSITE" id="PS51375">
    <property type="entry name" value="PPR"/>
    <property type="match status" value="7"/>
</dbReference>
<sequence length="1104" mass="123643">MVVSAFSNDNEDFKIREFEECIVSLCDDDSTVNGSILSSPELDNGTPFSATDSSVFDRLKVIFRGNSSEKNPGVCDKSFNKGIMDTMGPFSAGLYKQSTSLADLKCLNSCDSVFGMDTLAEALSAGCEMYKAPSQCTLESPLTQLVASNSGDAVSTITGMITPVDRVFDLAGAEFGDRAESLLERFIMGDSTVQDELISLFSAEFNLPDYEGFSPSLVASLLKFCIMRNQLFWSAKLIQISWEKGLKLSSDSIVQVLLALVTSDMVELSRGLFTRLFLWGYKDDELYTLFITELHTLIHREGISIANNFLNVVEDIRGALDTKVAILLVSLFVELDFVSGERFKNWLGLSSVDAIFLAEKILRLTIFSRLQFRIRFYILFILTLSLESSYSILDLLQSDKQLCQFLEFICLEFPLEYSSVVSRFLELKSFNAFSFINSLHIAARISESSSLITKLCISALQQLKSVVPNDFKTPEFGGYEFLTCSGVNRLILSLGTTLTCLSGICKSLSADDRELFSPLIELCLLVDDHAAAECVMKYMCDYFGFIDDLVCEKILMAISLKGNFTVVNRLLRGSQPHESCEVFLLGSRDASFYTMEKRRIIGEEEDDDEPAPGLVPVASTTNELNTHQRLCSFIIRVCLASGNFTSAMQFIKPLLRLNQQNVEISQLIQQVSSKLDSRSKLESFLTFCEKISILVDENAFSCILDCCLKLKNSKRLLRLINKFRLWGLQPQAQTYGVIIKSLSCCGMIDECNRLWDEFVNKRGFEPNEVTYGCMFDAYVNNNRVDDAVRLFEDMKSQGKVKPNTIMYTTLIKGYGQNKQLDKALKMFNMMCSENVAANTVTYNSIIDACARVGDMNGAASLLEDMLNNNIEPDLITFSTIIKGYCVQSNMDKSFQLLSIMYERGIMPDVILYNSLLEGCVKSGLLWLCEKLWQQMQQYGIPPSNFTLTILIKMYGRNGQLDKVFELADTLPKQYGFTINTHVYTCLMSACITNGRYSMILEVYKCMKSAGIKADAKTFETLIQGASKGGLYLEAADIISDVYSLSNSSGEAAIPNINTKIIEKLFAKVYSNVIDQNVLSIYNSLARRLELFGIKINKYNKPIRL</sequence>
<dbReference type="EMBL" id="ACOU01000004">
    <property type="protein sequence ID" value="EKX72848.1"/>
    <property type="molecule type" value="Genomic_DNA"/>
</dbReference>
<dbReference type="SUPFAM" id="SSF81901">
    <property type="entry name" value="HCP-like"/>
    <property type="match status" value="1"/>
</dbReference>
<dbReference type="NCBIfam" id="TIGR00756">
    <property type="entry name" value="PPR"/>
    <property type="match status" value="7"/>
</dbReference>
<feature type="repeat" description="PPR" evidence="2">
    <location>
        <begin position="731"/>
        <end position="766"/>
    </location>
</feature>
<reference evidence="3 4" key="1">
    <citation type="journal article" date="2012" name="BMC Genomics">
        <title>Comparative genomic analysis and phylogenetic position of Theileria equi.</title>
        <authorList>
            <person name="Kappmeyer L.S."/>
            <person name="Thiagarajan M."/>
            <person name="Herndon D.R."/>
            <person name="Ramsay J.D."/>
            <person name="Caler E."/>
            <person name="Djikeng A."/>
            <person name="Gillespie J.J."/>
            <person name="Lau A.O."/>
            <person name="Roalson E.H."/>
            <person name="Silva J.C."/>
            <person name="Silva M.G."/>
            <person name="Suarez C.E."/>
            <person name="Ueti M.W."/>
            <person name="Nene V.M."/>
            <person name="Mealey R.H."/>
            <person name="Knowles D.P."/>
            <person name="Brayton K.A."/>
        </authorList>
    </citation>
    <scope>NUCLEOTIDE SEQUENCE [LARGE SCALE GENOMIC DNA]</scope>
    <source>
        <strain evidence="3 4">WA</strain>
    </source>
</reference>
<dbReference type="eggNOG" id="KOG4197">
    <property type="taxonomic scope" value="Eukaryota"/>
</dbReference>
<dbReference type="OrthoDB" id="185373at2759"/>
<feature type="repeat" description="PPR" evidence="2">
    <location>
        <begin position="803"/>
        <end position="837"/>
    </location>
</feature>
<gene>
    <name evidence="3" type="ORF">BEWA_014070</name>
</gene>
<dbReference type="InterPro" id="IPR002885">
    <property type="entry name" value="PPR_rpt"/>
</dbReference>
<accession>L1LCG6</accession>
<dbReference type="RefSeq" id="XP_004832300.1">
    <property type="nucleotide sequence ID" value="XM_004832243.1"/>
</dbReference>
<evidence type="ECO:0000313" key="4">
    <source>
        <dbReference type="Proteomes" id="UP000031512"/>
    </source>
</evidence>
<protein>
    <submittedName>
        <fullName evidence="3">Pentatricopeptide repeat domain containing protein</fullName>
    </submittedName>
</protein>
<keyword evidence="1" id="KW-0677">Repeat</keyword>
<dbReference type="InterPro" id="IPR011990">
    <property type="entry name" value="TPR-like_helical_dom_sf"/>
</dbReference>
<dbReference type="KEGG" id="beq:BEWA_014070"/>
<dbReference type="GeneID" id="15804483"/>
<dbReference type="AlphaFoldDB" id="L1LCG6"/>
<comment type="caution">
    <text evidence="3">The sequence shown here is derived from an EMBL/GenBank/DDBJ whole genome shotgun (WGS) entry which is preliminary data.</text>
</comment>
<dbReference type="PANTHER" id="PTHR47941">
    <property type="entry name" value="PENTATRICOPEPTIDE REPEAT-CONTAINING PROTEIN 3, MITOCHONDRIAL"/>
    <property type="match status" value="1"/>
</dbReference>
<organism evidence="3 4">
    <name type="scientific">Theileria equi strain WA</name>
    <dbReference type="NCBI Taxonomy" id="1537102"/>
    <lineage>
        <taxon>Eukaryota</taxon>
        <taxon>Sar</taxon>
        <taxon>Alveolata</taxon>
        <taxon>Apicomplexa</taxon>
        <taxon>Aconoidasida</taxon>
        <taxon>Piroplasmida</taxon>
        <taxon>Theileriidae</taxon>
        <taxon>Theileria</taxon>
    </lineage>
</organism>
<evidence type="ECO:0000256" key="2">
    <source>
        <dbReference type="PROSITE-ProRule" id="PRU00708"/>
    </source>
</evidence>
<feature type="repeat" description="PPR" evidence="2">
    <location>
        <begin position="767"/>
        <end position="801"/>
    </location>
</feature>
<dbReference type="VEuPathDB" id="PiroplasmaDB:BEWA_014070"/>
<dbReference type="Gene3D" id="1.25.40.10">
    <property type="entry name" value="Tetratricopeptide repeat domain"/>
    <property type="match status" value="3"/>
</dbReference>
<evidence type="ECO:0000313" key="3">
    <source>
        <dbReference type="EMBL" id="EKX72848.1"/>
    </source>
</evidence>
<dbReference type="STRING" id="1537102.L1LCG6"/>
<dbReference type="Proteomes" id="UP000031512">
    <property type="component" value="Unassembled WGS sequence"/>
</dbReference>
<feature type="repeat" description="PPR" evidence="2">
    <location>
        <begin position="838"/>
        <end position="872"/>
    </location>
</feature>
<name>L1LCG6_THEEQ</name>
<feature type="repeat" description="PPR" evidence="2">
    <location>
        <begin position="873"/>
        <end position="907"/>
    </location>
</feature>
<dbReference type="Pfam" id="PF01535">
    <property type="entry name" value="PPR"/>
    <property type="match status" value="2"/>
</dbReference>
<dbReference type="Pfam" id="PF13041">
    <property type="entry name" value="PPR_2"/>
    <property type="match status" value="4"/>
</dbReference>